<feature type="binding site" evidence="3">
    <location>
        <position position="91"/>
    </location>
    <ligand>
        <name>substrate</name>
    </ligand>
</feature>
<dbReference type="AlphaFoldDB" id="A0A7Z0KYV9"/>
<dbReference type="EMBL" id="JACBXS010000012">
    <property type="protein sequence ID" value="NYS24906.1"/>
    <property type="molecule type" value="Genomic_DNA"/>
</dbReference>
<evidence type="ECO:0000313" key="6">
    <source>
        <dbReference type="Proteomes" id="UP000529417"/>
    </source>
</evidence>
<evidence type="ECO:0000256" key="2">
    <source>
        <dbReference type="ARBA" id="ARBA00023235"/>
    </source>
</evidence>
<feature type="binding site" evidence="3">
    <location>
        <position position="14"/>
    </location>
    <ligand>
        <name>substrate</name>
    </ligand>
</feature>
<proteinExistence type="predicted"/>
<feature type="domain" description="Chorismate mutase" evidence="4">
    <location>
        <begin position="4"/>
        <end position="95"/>
    </location>
</feature>
<keyword evidence="2" id="KW-0413">Isomerase</keyword>
<dbReference type="PROSITE" id="PS51168">
    <property type="entry name" value="CHORISMATE_MUT_2"/>
    <property type="match status" value="1"/>
</dbReference>
<dbReference type="PIRSF" id="PIRSF029775">
    <property type="entry name" value="Isochor_pyr_lyas"/>
    <property type="match status" value="1"/>
</dbReference>
<dbReference type="InterPro" id="IPR051331">
    <property type="entry name" value="Chorismate_mutase-related"/>
</dbReference>
<dbReference type="InterPro" id="IPR008241">
    <property type="entry name" value="Isochorismate_pyruvate-lyase"/>
</dbReference>
<dbReference type="GO" id="GO:0016835">
    <property type="term" value="F:carbon-oxygen lyase activity"/>
    <property type="evidence" value="ECO:0007669"/>
    <property type="project" value="InterPro"/>
</dbReference>
<dbReference type="InterPro" id="IPR002701">
    <property type="entry name" value="CM_II_prokaryot"/>
</dbReference>
<dbReference type="SUPFAM" id="SSF48600">
    <property type="entry name" value="Chorismate mutase II"/>
    <property type="match status" value="1"/>
</dbReference>
<reference evidence="5 6" key="1">
    <citation type="journal article" date="2000" name="Arch. Microbiol.">
        <title>Rhodobaca bogoriensis gen. nov. and sp. nov., an alkaliphilic purple nonsulfur bacterium from African Rift Valley soda lakes.</title>
        <authorList>
            <person name="Milford A.D."/>
            <person name="Achenbach L.A."/>
            <person name="Jung D.O."/>
            <person name="Madigan M.T."/>
        </authorList>
    </citation>
    <scope>NUCLEOTIDE SEQUENCE [LARGE SCALE GENOMIC DNA]</scope>
    <source>
        <strain evidence="5 6">2376</strain>
    </source>
</reference>
<dbReference type="InterPro" id="IPR036263">
    <property type="entry name" value="Chorismate_II_sf"/>
</dbReference>
<sequence>MKPAEDCRTMAELREQIDLLDRALIDLLVQRASYIDRAIALKPTEGLPARIEPRVAEVIANVRATAEAEGFDPDLAEDLWGRIIEWSIAREERVLGPS</sequence>
<dbReference type="SMART" id="SM00830">
    <property type="entry name" value="CM_2"/>
    <property type="match status" value="1"/>
</dbReference>
<feature type="binding site" evidence="3">
    <location>
        <position position="42"/>
    </location>
    <ligand>
        <name>substrate</name>
    </ligand>
</feature>
<dbReference type="Pfam" id="PF01817">
    <property type="entry name" value="CM_2"/>
    <property type="match status" value="1"/>
</dbReference>
<dbReference type="Proteomes" id="UP000529417">
    <property type="component" value="Unassembled WGS sequence"/>
</dbReference>
<organism evidence="5 6">
    <name type="scientific">Rhabdonatronobacter sediminivivens</name>
    <dbReference type="NCBI Taxonomy" id="2743469"/>
    <lineage>
        <taxon>Bacteria</taxon>
        <taxon>Pseudomonadati</taxon>
        <taxon>Pseudomonadota</taxon>
        <taxon>Alphaproteobacteria</taxon>
        <taxon>Rhodobacterales</taxon>
        <taxon>Paracoccaceae</taxon>
        <taxon>Rhabdonatronobacter</taxon>
    </lineage>
</organism>
<dbReference type="PANTHER" id="PTHR38041">
    <property type="entry name" value="CHORISMATE MUTASE"/>
    <property type="match status" value="1"/>
</dbReference>
<evidence type="ECO:0000256" key="1">
    <source>
        <dbReference type="ARBA" id="ARBA00012404"/>
    </source>
</evidence>
<accession>A0A7Z0KYV9</accession>
<dbReference type="GO" id="GO:0046417">
    <property type="term" value="P:chorismate metabolic process"/>
    <property type="evidence" value="ECO:0007669"/>
    <property type="project" value="InterPro"/>
</dbReference>
<dbReference type="GO" id="GO:0004106">
    <property type="term" value="F:chorismate mutase activity"/>
    <property type="evidence" value="ECO:0007669"/>
    <property type="project" value="UniProtKB-EC"/>
</dbReference>
<keyword evidence="6" id="KW-1185">Reference proteome</keyword>
<name>A0A7Z0KYV9_9RHOB</name>
<feature type="binding site" evidence="3">
    <location>
        <position position="31"/>
    </location>
    <ligand>
        <name>substrate</name>
    </ligand>
</feature>
<dbReference type="RefSeq" id="WP_179905607.1">
    <property type="nucleotide sequence ID" value="NZ_JACBXS010000012.1"/>
</dbReference>
<protein>
    <recommendedName>
        <fullName evidence="1">chorismate mutase</fullName>
        <ecNumber evidence="1">5.4.99.5</ecNumber>
    </recommendedName>
</protein>
<dbReference type="Gene3D" id="1.20.59.10">
    <property type="entry name" value="Chorismate mutase"/>
    <property type="match status" value="1"/>
</dbReference>
<gene>
    <name evidence="5" type="ORF">HUK65_07850</name>
</gene>
<comment type="caution">
    <text evidence="5">The sequence shown here is derived from an EMBL/GenBank/DDBJ whole genome shotgun (WGS) entry which is preliminary data.</text>
</comment>
<evidence type="ECO:0000259" key="4">
    <source>
        <dbReference type="PROSITE" id="PS51168"/>
    </source>
</evidence>
<dbReference type="PANTHER" id="PTHR38041:SF1">
    <property type="entry name" value="CHORISMATE MUTASE"/>
    <property type="match status" value="1"/>
</dbReference>
<dbReference type="InterPro" id="IPR036979">
    <property type="entry name" value="CM_dom_sf"/>
</dbReference>
<dbReference type="EC" id="5.4.99.5" evidence="1"/>
<evidence type="ECO:0000256" key="3">
    <source>
        <dbReference type="PIRSR" id="PIRSR029775-1"/>
    </source>
</evidence>
<dbReference type="GO" id="GO:0009697">
    <property type="term" value="P:salicylic acid biosynthetic process"/>
    <property type="evidence" value="ECO:0007669"/>
    <property type="project" value="InterPro"/>
</dbReference>
<evidence type="ECO:0000313" key="5">
    <source>
        <dbReference type="EMBL" id="NYS24906.1"/>
    </source>
</evidence>